<dbReference type="InterPro" id="IPR019734">
    <property type="entry name" value="TPR_rpt"/>
</dbReference>
<dbReference type="Proteomes" id="UP000783037">
    <property type="component" value="Unassembled WGS sequence"/>
</dbReference>
<name>A0A8T3V8F8_9EURY</name>
<comment type="caution">
    <text evidence="2">The sequence shown here is derived from an EMBL/GenBank/DDBJ whole genome shotgun (WGS) entry which is preliminary data.</text>
</comment>
<protein>
    <recommendedName>
        <fullName evidence="4">Tetratricopeptide repeat protein</fullName>
    </recommendedName>
</protein>
<evidence type="ECO:0008006" key="4">
    <source>
        <dbReference type="Google" id="ProtNLM"/>
    </source>
</evidence>
<dbReference type="Gene3D" id="1.25.40.1040">
    <property type="match status" value="1"/>
</dbReference>
<dbReference type="Pfam" id="PF13431">
    <property type="entry name" value="TPR_17"/>
    <property type="match status" value="1"/>
</dbReference>
<gene>
    <name evidence="2" type="ORF">E7Z79_09075</name>
</gene>
<dbReference type="InterPro" id="IPR011990">
    <property type="entry name" value="TPR-like_helical_dom_sf"/>
</dbReference>
<feature type="repeat" description="TPR" evidence="1">
    <location>
        <begin position="37"/>
        <end position="70"/>
    </location>
</feature>
<dbReference type="EMBL" id="SUTK01000078">
    <property type="protein sequence ID" value="MBE6502571.1"/>
    <property type="molecule type" value="Genomic_DNA"/>
</dbReference>
<dbReference type="AlphaFoldDB" id="A0A8T3V8F8"/>
<evidence type="ECO:0000313" key="3">
    <source>
        <dbReference type="Proteomes" id="UP000783037"/>
    </source>
</evidence>
<dbReference type="RefSeq" id="WP_303739645.1">
    <property type="nucleotide sequence ID" value="NZ_SUTK01000078.1"/>
</dbReference>
<organism evidence="2 3">
    <name type="scientific">Methanobrevibacter thaueri</name>
    <dbReference type="NCBI Taxonomy" id="190975"/>
    <lineage>
        <taxon>Archaea</taxon>
        <taxon>Methanobacteriati</taxon>
        <taxon>Methanobacteriota</taxon>
        <taxon>Methanomada group</taxon>
        <taxon>Methanobacteria</taxon>
        <taxon>Methanobacteriales</taxon>
        <taxon>Methanobacteriaceae</taxon>
        <taxon>Methanobrevibacter</taxon>
    </lineage>
</organism>
<dbReference type="PROSITE" id="PS50005">
    <property type="entry name" value="TPR"/>
    <property type="match status" value="1"/>
</dbReference>
<accession>A0A8T3V8F8</accession>
<reference evidence="2" key="1">
    <citation type="submission" date="2019-04" db="EMBL/GenBank/DDBJ databases">
        <title>Evolution of Biomass-Degrading Anaerobic Consortia Revealed by Metagenomics.</title>
        <authorList>
            <person name="Peng X."/>
        </authorList>
    </citation>
    <scope>NUCLEOTIDE SEQUENCE</scope>
    <source>
        <strain evidence="2">SIG18</strain>
    </source>
</reference>
<proteinExistence type="predicted"/>
<evidence type="ECO:0000313" key="2">
    <source>
        <dbReference type="EMBL" id="MBE6502571.1"/>
    </source>
</evidence>
<keyword evidence="1" id="KW-0802">TPR repeat</keyword>
<evidence type="ECO:0000256" key="1">
    <source>
        <dbReference type="PROSITE-ProRule" id="PRU00339"/>
    </source>
</evidence>
<sequence>MNFENQLKECDELYEKQDYGALIEKCDEILGQFPYNPNAICYKGISLHKLGETDEALNILEKGVETNPDDCPLRNNLALIYCELEEYEKVPEALQGKL</sequence>
<dbReference type="SUPFAM" id="SSF48452">
    <property type="entry name" value="TPR-like"/>
    <property type="match status" value="1"/>
</dbReference>